<comment type="caution">
    <text evidence="2">The sequence shown here is derived from an EMBL/GenBank/DDBJ whole genome shotgun (WGS) entry which is preliminary data.</text>
</comment>
<keyword evidence="3" id="KW-1185">Reference proteome</keyword>
<sequence>MQARRTRDSTAASDIVFSPHRTFLQGRQGGDRKRLISVRAVQCLVVRCLLFQGRKVDQRDATMRAERTAIGRSVDRTRKMGFSYSAYRLMRRLESRNDSLHPVAVGTADATDEPTSRR</sequence>
<dbReference type="EMBL" id="JBBCAQ010000022">
    <property type="protein sequence ID" value="KAK7591340.1"/>
    <property type="molecule type" value="Genomic_DNA"/>
</dbReference>
<dbReference type="Proteomes" id="UP001367676">
    <property type="component" value="Unassembled WGS sequence"/>
</dbReference>
<feature type="region of interest" description="Disordered" evidence="1">
    <location>
        <begin position="98"/>
        <end position="118"/>
    </location>
</feature>
<evidence type="ECO:0000256" key="1">
    <source>
        <dbReference type="SAM" id="MobiDB-lite"/>
    </source>
</evidence>
<evidence type="ECO:0000313" key="3">
    <source>
        <dbReference type="Proteomes" id="UP001367676"/>
    </source>
</evidence>
<name>A0AAN9TJV9_9HEMI</name>
<reference evidence="2 3" key="1">
    <citation type="submission" date="2024-03" db="EMBL/GenBank/DDBJ databases">
        <title>Adaptation during the transition from Ophiocordyceps entomopathogen to insect associate is accompanied by gene loss and intensified selection.</title>
        <authorList>
            <person name="Ward C.M."/>
            <person name="Onetto C.A."/>
            <person name="Borneman A.R."/>
        </authorList>
    </citation>
    <scope>NUCLEOTIDE SEQUENCE [LARGE SCALE GENOMIC DNA]</scope>
    <source>
        <strain evidence="2">AWRI1</strain>
        <tissue evidence="2">Single Adult Female</tissue>
    </source>
</reference>
<protein>
    <submittedName>
        <fullName evidence="2">Uncharacterized protein</fullName>
    </submittedName>
</protein>
<proteinExistence type="predicted"/>
<organism evidence="2 3">
    <name type="scientific">Parthenolecanium corni</name>
    <dbReference type="NCBI Taxonomy" id="536013"/>
    <lineage>
        <taxon>Eukaryota</taxon>
        <taxon>Metazoa</taxon>
        <taxon>Ecdysozoa</taxon>
        <taxon>Arthropoda</taxon>
        <taxon>Hexapoda</taxon>
        <taxon>Insecta</taxon>
        <taxon>Pterygota</taxon>
        <taxon>Neoptera</taxon>
        <taxon>Paraneoptera</taxon>
        <taxon>Hemiptera</taxon>
        <taxon>Sternorrhyncha</taxon>
        <taxon>Coccoidea</taxon>
        <taxon>Coccidae</taxon>
        <taxon>Parthenolecanium</taxon>
    </lineage>
</organism>
<evidence type="ECO:0000313" key="2">
    <source>
        <dbReference type="EMBL" id="KAK7591340.1"/>
    </source>
</evidence>
<dbReference type="AlphaFoldDB" id="A0AAN9TJV9"/>
<gene>
    <name evidence="2" type="ORF">V9T40_002953</name>
</gene>
<accession>A0AAN9TJV9</accession>